<evidence type="ECO:0000256" key="2">
    <source>
        <dbReference type="ARBA" id="ARBA00022679"/>
    </source>
</evidence>
<proteinExistence type="inferred from homology"/>
<dbReference type="Gene3D" id="3.40.50.2000">
    <property type="entry name" value="Glycogen Phosphorylase B"/>
    <property type="match status" value="2"/>
</dbReference>
<keyword evidence="3" id="KW-0328">Glycosyltransferase</keyword>
<evidence type="ECO:0000313" key="5">
    <source>
        <dbReference type="EMBL" id="CAL4902141.1"/>
    </source>
</evidence>
<dbReference type="InterPro" id="IPR050481">
    <property type="entry name" value="UDP-glycosyltransf_plant"/>
</dbReference>
<accession>A0ABC8W421</accession>
<comment type="similarity">
    <text evidence="1 3">Belongs to the UDP-glycosyltransferase family.</text>
</comment>
<keyword evidence="2 3" id="KW-0808">Transferase</keyword>
<dbReference type="EMBL" id="OZ075121">
    <property type="protein sequence ID" value="CAL4902141.1"/>
    <property type="molecule type" value="Genomic_DNA"/>
</dbReference>
<reference evidence="5" key="1">
    <citation type="submission" date="2024-10" db="EMBL/GenBank/DDBJ databases">
        <authorList>
            <person name="Ryan C."/>
        </authorList>
    </citation>
    <scope>NUCLEOTIDE SEQUENCE [LARGE SCALE GENOMIC DNA]</scope>
</reference>
<dbReference type="Proteomes" id="UP001497457">
    <property type="component" value="Chromosome 11b"/>
</dbReference>
<evidence type="ECO:0000313" key="6">
    <source>
        <dbReference type="Proteomes" id="UP001497457"/>
    </source>
</evidence>
<keyword evidence="6" id="KW-1185">Reference proteome</keyword>
<dbReference type="CDD" id="cd03784">
    <property type="entry name" value="GT1_Gtf-like"/>
    <property type="match status" value="1"/>
</dbReference>
<dbReference type="PANTHER" id="PTHR48048">
    <property type="entry name" value="GLYCOSYLTRANSFERASE"/>
    <property type="match status" value="1"/>
</dbReference>
<organism evidence="5 6">
    <name type="scientific">Urochloa decumbens</name>
    <dbReference type="NCBI Taxonomy" id="240449"/>
    <lineage>
        <taxon>Eukaryota</taxon>
        <taxon>Viridiplantae</taxon>
        <taxon>Streptophyta</taxon>
        <taxon>Embryophyta</taxon>
        <taxon>Tracheophyta</taxon>
        <taxon>Spermatophyta</taxon>
        <taxon>Magnoliopsida</taxon>
        <taxon>Liliopsida</taxon>
        <taxon>Poales</taxon>
        <taxon>Poaceae</taxon>
        <taxon>PACMAD clade</taxon>
        <taxon>Panicoideae</taxon>
        <taxon>Panicodae</taxon>
        <taxon>Paniceae</taxon>
        <taxon>Melinidinae</taxon>
        <taxon>Urochloa</taxon>
    </lineage>
</organism>
<name>A0ABC8W421_9POAL</name>
<protein>
    <recommendedName>
        <fullName evidence="4">Glycosyltransferase</fullName>
        <ecNumber evidence="4">2.4.1.-</ecNumber>
    </recommendedName>
</protein>
<dbReference type="EC" id="2.4.1.-" evidence="4"/>
<dbReference type="InterPro" id="IPR035595">
    <property type="entry name" value="UDP_glycos_trans_CS"/>
</dbReference>
<dbReference type="PROSITE" id="PS00375">
    <property type="entry name" value="UDPGT"/>
    <property type="match status" value="1"/>
</dbReference>
<dbReference type="SUPFAM" id="SSF53756">
    <property type="entry name" value="UDP-Glycosyltransferase/glycogen phosphorylase"/>
    <property type="match status" value="1"/>
</dbReference>
<dbReference type="PANTHER" id="PTHR48048:SF75">
    <property type="entry name" value="GLYCOSYLTRANSFERASE"/>
    <property type="match status" value="1"/>
</dbReference>
<dbReference type="AlphaFoldDB" id="A0ABC8W421"/>
<evidence type="ECO:0000256" key="1">
    <source>
        <dbReference type="ARBA" id="ARBA00009995"/>
    </source>
</evidence>
<dbReference type="GO" id="GO:0035251">
    <property type="term" value="F:UDP-glucosyltransferase activity"/>
    <property type="evidence" value="ECO:0007669"/>
    <property type="project" value="UniProtKB-ARBA"/>
</dbReference>
<evidence type="ECO:0000256" key="3">
    <source>
        <dbReference type="RuleBase" id="RU003718"/>
    </source>
</evidence>
<dbReference type="FunFam" id="3.40.50.2000:FF:000020">
    <property type="entry name" value="Glycosyltransferase"/>
    <property type="match status" value="1"/>
</dbReference>
<dbReference type="InterPro" id="IPR002213">
    <property type="entry name" value="UDP_glucos_trans"/>
</dbReference>
<dbReference type="Pfam" id="PF00201">
    <property type="entry name" value="UDPGT"/>
    <property type="match status" value="1"/>
</dbReference>
<evidence type="ECO:0000256" key="4">
    <source>
        <dbReference type="RuleBase" id="RU362057"/>
    </source>
</evidence>
<sequence length="492" mass="52537">MRDTVVLHPGLGVGHLVPTLELARLFLRRGLAVTVLLVEPPGTPTPAAARAAVANNPSIHFHTLPLPATDAAAAAEEVEANGVDGKSSPPARDPFAVLHRANAPLRDYLRSALPSVRALVLDMFCVDALDVAAGLGVPAYLFYTSGATSLAVSLHLPHAQAALGARSFGDVVVGDGAPLRFPGVPPFRPTELPTAALDRDNALYRKFLRAFERIPESRGILVNTFEWLEATAVAALRDGACVPGRPTPPIYCVGPLVSGAGGEVNNNNKRHACLEWLDAQPEKSVVFLCFGSMGSFPKKQLEAIAIGLEASGQRFLWVVRNPRRDDGASMLANDHQQPEPDLDELLPEGFLERTGGRGLVVKSWAPQAEVLRHGATGAFVTHCGWNSTLEGVTAGVPLLCWPLYAEQRVNKVFIVEEARLGVEMAGYDGETAVAAEEVESKVRWVMDSEGGRALRGRAALAKEKALEALEQGSTSHNDLLEFLRGLDGDASH</sequence>
<gene>
    <name evidence="5" type="ORF">URODEC1_LOCUS9777</name>
</gene>